<comment type="caution">
    <text evidence="2">The sequence shown here is derived from an EMBL/GenBank/DDBJ whole genome shotgun (WGS) entry which is preliminary data.</text>
</comment>
<gene>
    <name evidence="2" type="ORF">TASIC1_0006021400</name>
</gene>
<feature type="compositionally biased region" description="Basic and acidic residues" evidence="1">
    <location>
        <begin position="28"/>
        <end position="46"/>
    </location>
</feature>
<evidence type="ECO:0000313" key="2">
    <source>
        <dbReference type="EMBL" id="GFP56044.1"/>
    </source>
</evidence>
<protein>
    <submittedName>
        <fullName evidence="2">Uncharacterized protein</fullName>
    </submittedName>
</protein>
<reference evidence="2 3" key="1">
    <citation type="submission" date="2020-07" db="EMBL/GenBank/DDBJ databases">
        <title>Trichoderma asperellum IC-1 whole genome shotgun sequence.</title>
        <authorList>
            <person name="Kanamasa S."/>
            <person name="Takahashi H."/>
        </authorList>
    </citation>
    <scope>NUCLEOTIDE SEQUENCE [LARGE SCALE GENOMIC DNA]</scope>
    <source>
        <strain evidence="2 3">IC-1</strain>
    </source>
</reference>
<dbReference type="Proteomes" id="UP000517252">
    <property type="component" value="Unassembled WGS sequence"/>
</dbReference>
<proteinExistence type="predicted"/>
<accession>A0A6V8QTU0</accession>
<sequence length="168" mass="18467">MELAVIATDSILVSFVLRIDIPDRPDAISAERRRPGRREPPKHAIGDDGQESFDSTRSLGGETLGISSAHTVYRGSGWERCLAALIVPERLHLPLDQPKSGWRDGGVQPDEGTMLLILESCSALGQPARSQPHGGRSKAARWQAMAMWLVQKSSAKNRLRSPKERYSS</sequence>
<organism evidence="2 3">
    <name type="scientific">Trichoderma asperellum</name>
    <name type="common">Filamentous fungus</name>
    <dbReference type="NCBI Taxonomy" id="101201"/>
    <lineage>
        <taxon>Eukaryota</taxon>
        <taxon>Fungi</taxon>
        <taxon>Dikarya</taxon>
        <taxon>Ascomycota</taxon>
        <taxon>Pezizomycotina</taxon>
        <taxon>Sordariomycetes</taxon>
        <taxon>Hypocreomycetidae</taxon>
        <taxon>Hypocreales</taxon>
        <taxon>Hypocreaceae</taxon>
        <taxon>Trichoderma</taxon>
    </lineage>
</organism>
<evidence type="ECO:0000313" key="3">
    <source>
        <dbReference type="Proteomes" id="UP000517252"/>
    </source>
</evidence>
<evidence type="ECO:0000256" key="1">
    <source>
        <dbReference type="SAM" id="MobiDB-lite"/>
    </source>
</evidence>
<feature type="region of interest" description="Disordered" evidence="1">
    <location>
        <begin position="28"/>
        <end position="60"/>
    </location>
</feature>
<dbReference type="AlphaFoldDB" id="A0A6V8QTU0"/>
<dbReference type="EMBL" id="BLZH01000006">
    <property type="protein sequence ID" value="GFP56044.1"/>
    <property type="molecule type" value="Genomic_DNA"/>
</dbReference>
<name>A0A6V8QTU0_TRIAP</name>